<dbReference type="PANTHER" id="PTHR34653:SF1">
    <property type="entry name" value="FLAGELLAR HOOK-BASAL BODY COMPLEX PROTEIN FLIE"/>
    <property type="match status" value="1"/>
</dbReference>
<reference evidence="7" key="1">
    <citation type="submission" date="2018-10" db="EMBL/GenBank/DDBJ databases">
        <title>Schaedlerella arabinophila gen. nov. sp. nov., isolated from the mouse intestinal tract and comparative analysis with the genome of the closely related altered Schaedler flora strain ASF502.</title>
        <authorList>
            <person name="Miyake S."/>
            <person name="Soh M."/>
            <person name="Seedorf H."/>
        </authorList>
    </citation>
    <scope>NUCLEOTIDE SEQUENCE [LARGE SCALE GENOMIC DNA]</scope>
    <source>
        <strain evidence="7">DSM 106076</strain>
    </source>
</reference>
<feature type="compositionally biased region" description="Low complexity" evidence="6">
    <location>
        <begin position="18"/>
        <end position="30"/>
    </location>
</feature>
<comment type="caution">
    <text evidence="7">The sequence shown here is derived from an EMBL/GenBank/DDBJ whole genome shotgun (WGS) entry which is preliminary data.</text>
</comment>
<dbReference type="Proteomes" id="UP000274920">
    <property type="component" value="Unassembled WGS sequence"/>
</dbReference>
<dbReference type="AlphaFoldDB" id="A0A426DLQ3"/>
<keyword evidence="7" id="KW-0966">Cell projection</keyword>
<dbReference type="NCBIfam" id="TIGR00205">
    <property type="entry name" value="fliE"/>
    <property type="match status" value="1"/>
</dbReference>
<comment type="similarity">
    <text evidence="2 4">Belongs to the FliE family.</text>
</comment>
<feature type="region of interest" description="Disordered" evidence="6">
    <location>
        <begin position="15"/>
        <end position="34"/>
    </location>
</feature>
<dbReference type="PRINTS" id="PR01006">
    <property type="entry name" value="FLGHOOKFLIE"/>
</dbReference>
<dbReference type="GO" id="GO:0009425">
    <property type="term" value="C:bacterial-type flagellum basal body"/>
    <property type="evidence" value="ECO:0007669"/>
    <property type="project" value="UniProtKB-SubCell"/>
</dbReference>
<dbReference type="GO" id="GO:0071973">
    <property type="term" value="P:bacterial-type flagellum-dependent cell motility"/>
    <property type="evidence" value="ECO:0007669"/>
    <property type="project" value="InterPro"/>
</dbReference>
<evidence type="ECO:0000256" key="6">
    <source>
        <dbReference type="SAM" id="MobiDB-lite"/>
    </source>
</evidence>
<keyword evidence="3 4" id="KW-0975">Bacterial flagellum</keyword>
<organism evidence="7 8">
    <name type="scientific">Schaedlerella arabinosiphila</name>
    <dbReference type="NCBI Taxonomy" id="2044587"/>
    <lineage>
        <taxon>Bacteria</taxon>
        <taxon>Bacillati</taxon>
        <taxon>Bacillota</taxon>
        <taxon>Clostridia</taxon>
        <taxon>Lachnospirales</taxon>
        <taxon>Lachnospiraceae</taxon>
        <taxon>Schaedlerella</taxon>
    </lineage>
</organism>
<evidence type="ECO:0000256" key="3">
    <source>
        <dbReference type="ARBA" id="ARBA00023143"/>
    </source>
</evidence>
<accession>A0A426DLQ3</accession>
<comment type="subcellular location">
    <subcellularLocation>
        <location evidence="1 4">Bacterial flagellum basal body</location>
    </subcellularLocation>
</comment>
<keyword evidence="7" id="KW-0969">Cilium</keyword>
<evidence type="ECO:0000256" key="4">
    <source>
        <dbReference type="HAMAP-Rule" id="MF_00724"/>
    </source>
</evidence>
<evidence type="ECO:0000256" key="5">
    <source>
        <dbReference type="NCBIfam" id="TIGR00205"/>
    </source>
</evidence>
<name>A0A426DLQ3_9FIRM</name>
<dbReference type="EMBL" id="RHJS01000002">
    <property type="protein sequence ID" value="RRK33690.1"/>
    <property type="molecule type" value="Genomic_DNA"/>
</dbReference>
<dbReference type="GO" id="GO:0003774">
    <property type="term" value="F:cytoskeletal motor activity"/>
    <property type="evidence" value="ECO:0007669"/>
    <property type="project" value="InterPro"/>
</dbReference>
<dbReference type="HAMAP" id="MF_00724">
    <property type="entry name" value="FliE"/>
    <property type="match status" value="1"/>
</dbReference>
<evidence type="ECO:0000256" key="2">
    <source>
        <dbReference type="ARBA" id="ARBA00009272"/>
    </source>
</evidence>
<proteinExistence type="inferred from homology"/>
<evidence type="ECO:0000313" key="8">
    <source>
        <dbReference type="Proteomes" id="UP000274920"/>
    </source>
</evidence>
<evidence type="ECO:0000256" key="1">
    <source>
        <dbReference type="ARBA" id="ARBA00004117"/>
    </source>
</evidence>
<evidence type="ECO:0000313" key="7">
    <source>
        <dbReference type="EMBL" id="RRK33690.1"/>
    </source>
</evidence>
<gene>
    <name evidence="4 7" type="primary">fliE</name>
    <name evidence="7" type="ORF">EBB54_21765</name>
</gene>
<dbReference type="PANTHER" id="PTHR34653">
    <property type="match status" value="1"/>
</dbReference>
<dbReference type="GO" id="GO:0005198">
    <property type="term" value="F:structural molecule activity"/>
    <property type="evidence" value="ECO:0007669"/>
    <property type="project" value="UniProtKB-UniRule"/>
</dbReference>
<keyword evidence="8" id="KW-1185">Reference proteome</keyword>
<protein>
    <recommendedName>
        <fullName evidence="4 5">Flagellar hook-basal body complex protein FliE</fullName>
    </recommendedName>
</protein>
<sequence>MEDMFITPIQPWSRVGDAAASGQTSASSQSLKGQDGVSAFKSIFEEAINNVRETDQNLAKNQYLLATGQIEDPHTVGIAASQAQLSIDLLAALRTKALEAYNEIMRLSS</sequence>
<dbReference type="Pfam" id="PF02049">
    <property type="entry name" value="FliE"/>
    <property type="match status" value="1"/>
</dbReference>
<dbReference type="InterPro" id="IPR001624">
    <property type="entry name" value="FliE"/>
</dbReference>
<keyword evidence="7" id="KW-0282">Flagellum</keyword>